<evidence type="ECO:0000313" key="1">
    <source>
        <dbReference type="EMBL" id="SLM49787.1"/>
    </source>
</evidence>
<gene>
    <name evidence="1" type="ORF">NSJP_3620</name>
</gene>
<dbReference type="Proteomes" id="UP000192042">
    <property type="component" value="Chromosome I"/>
</dbReference>
<evidence type="ECO:0000313" key="2">
    <source>
        <dbReference type="Proteomes" id="UP000192042"/>
    </source>
</evidence>
<dbReference type="AlphaFoldDB" id="A0A1W1I9R4"/>
<sequence length="277" mass="31530">MSRKLELIREEKLFRLLPGRTKHSRLEASGVALVDDTTALVVFDNLNQVARINLSLKHHATNTLLPAPSLGSGFEDISIDQRHRRVFCQVESVEDFDGLLRGFVAEYDEGARFIRCTRLPSPLTKHNKGFEGLAHMWRGRREYLYALCEAGHNGKGRIEVFVRARDGGWKASHRILLPPKAEFEDYAALAYRDRRLAVVSQASARLWVAQIDEKARAVTPESEAVYRFPSKSYGNVEGIAWLDRHTLVAVSDRKKKRQPGRCSDKDQSIHLFRIPAR</sequence>
<dbReference type="STRING" id="1325564.NSJP_3620"/>
<dbReference type="RefSeq" id="WP_080887959.1">
    <property type="nucleotide sequence ID" value="NZ_LT828648.1"/>
</dbReference>
<organism evidence="1 2">
    <name type="scientific">Nitrospira japonica</name>
    <dbReference type="NCBI Taxonomy" id="1325564"/>
    <lineage>
        <taxon>Bacteria</taxon>
        <taxon>Pseudomonadati</taxon>
        <taxon>Nitrospirota</taxon>
        <taxon>Nitrospiria</taxon>
        <taxon>Nitrospirales</taxon>
        <taxon>Nitrospiraceae</taxon>
        <taxon>Nitrospira</taxon>
    </lineage>
</organism>
<dbReference type="KEGG" id="nja:NSJP_3620"/>
<evidence type="ECO:0008006" key="3">
    <source>
        <dbReference type="Google" id="ProtNLM"/>
    </source>
</evidence>
<protein>
    <recommendedName>
        <fullName evidence="3">Phytase-like domain-containing protein</fullName>
    </recommendedName>
</protein>
<accession>A0A1W1I9R4</accession>
<keyword evidence="2" id="KW-1185">Reference proteome</keyword>
<reference evidence="1 2" key="1">
    <citation type="submission" date="2017-03" db="EMBL/GenBank/DDBJ databases">
        <authorList>
            <person name="Afonso C.L."/>
            <person name="Miller P.J."/>
            <person name="Scott M.A."/>
            <person name="Spackman E."/>
            <person name="Goraichik I."/>
            <person name="Dimitrov K.M."/>
            <person name="Suarez D.L."/>
            <person name="Swayne D.E."/>
        </authorList>
    </citation>
    <scope>NUCLEOTIDE SEQUENCE [LARGE SCALE GENOMIC DNA]</scope>
    <source>
        <strain evidence="1">Genome sequencing of Nitrospira japonica strain NJ11</strain>
    </source>
</reference>
<proteinExistence type="predicted"/>
<dbReference type="EMBL" id="LT828648">
    <property type="protein sequence ID" value="SLM49787.1"/>
    <property type="molecule type" value="Genomic_DNA"/>
</dbReference>
<name>A0A1W1I9R4_9BACT</name>